<evidence type="ECO:0000313" key="1">
    <source>
        <dbReference type="EMBL" id="GAW90969.1"/>
    </source>
</evidence>
<dbReference type="InterPro" id="IPR029058">
    <property type="entry name" value="AB_hydrolase_fold"/>
</dbReference>
<dbReference type="AlphaFoldDB" id="A0A1Z5HN72"/>
<comment type="caution">
    <text evidence="1">The sequence shown here is derived from an EMBL/GenBank/DDBJ whole genome shotgun (WGS) entry which is preliminary data.</text>
</comment>
<sequence>MAKSSVAMAEKLRQLGKPCEVKIIPKEGHSFSPGGFSSAWQLTVDFFQRHL</sequence>
<reference evidence="2" key="1">
    <citation type="journal article" date="2017" name="Appl. Environ. Microbiol.">
        <title>Genomic analysis of Calderihabitans maritimus KKC1, a thermophilic hydrogenogenic carboxydotrophic bacterium isolated from marine sediment.</title>
        <authorList>
            <person name="Omae K."/>
            <person name="Yoneda Y."/>
            <person name="Fukuyama Y."/>
            <person name="Yoshida T."/>
            <person name="Sako Y."/>
        </authorList>
    </citation>
    <scope>NUCLEOTIDE SEQUENCE [LARGE SCALE GENOMIC DNA]</scope>
    <source>
        <strain evidence="2">KKC1</strain>
    </source>
</reference>
<name>A0A1Z5HN72_9FIRM</name>
<evidence type="ECO:0000313" key="2">
    <source>
        <dbReference type="Proteomes" id="UP000197032"/>
    </source>
</evidence>
<protein>
    <submittedName>
        <fullName evidence="1">Peptidase S9 prolyl oligopeptidase active site domain protein</fullName>
    </submittedName>
</protein>
<dbReference type="Gene3D" id="3.40.50.1820">
    <property type="entry name" value="alpha/beta hydrolase"/>
    <property type="match status" value="1"/>
</dbReference>
<accession>A0A1Z5HN72</accession>
<organism evidence="1 2">
    <name type="scientific">Calderihabitans maritimus</name>
    <dbReference type="NCBI Taxonomy" id="1246530"/>
    <lineage>
        <taxon>Bacteria</taxon>
        <taxon>Bacillati</taxon>
        <taxon>Bacillota</taxon>
        <taxon>Clostridia</taxon>
        <taxon>Neomoorellales</taxon>
        <taxon>Calderihabitantaceae</taxon>
        <taxon>Calderihabitans</taxon>
    </lineage>
</organism>
<keyword evidence="2" id="KW-1185">Reference proteome</keyword>
<dbReference type="OrthoDB" id="9815425at2"/>
<proteinExistence type="predicted"/>
<gene>
    <name evidence="1" type="ORF">KKC1_01310</name>
</gene>
<dbReference type="EMBL" id="BDGJ01000002">
    <property type="protein sequence ID" value="GAW90969.1"/>
    <property type="molecule type" value="Genomic_DNA"/>
</dbReference>
<dbReference type="Proteomes" id="UP000197032">
    <property type="component" value="Unassembled WGS sequence"/>
</dbReference>
<dbReference type="RefSeq" id="WP_153802832.1">
    <property type="nucleotide sequence ID" value="NZ_BDGJ01000002.1"/>
</dbReference>
<dbReference type="SUPFAM" id="SSF53474">
    <property type="entry name" value="alpha/beta-Hydrolases"/>
    <property type="match status" value="1"/>
</dbReference>